<protein>
    <submittedName>
        <fullName evidence="3">Periplasmic protein</fullName>
    </submittedName>
</protein>
<evidence type="ECO:0000313" key="3">
    <source>
        <dbReference type="EMBL" id="QEW27169.1"/>
    </source>
</evidence>
<proteinExistence type="predicted"/>
<dbReference type="KEGG" id="rid:RIdsm_02979"/>
<name>A0A5P3ACS8_9RHOB</name>
<evidence type="ECO:0000256" key="1">
    <source>
        <dbReference type="SAM" id="MobiDB-lite"/>
    </source>
</evidence>
<dbReference type="Pfam" id="PF04972">
    <property type="entry name" value="BON"/>
    <property type="match status" value="1"/>
</dbReference>
<dbReference type="EMBL" id="CP031598">
    <property type="protein sequence ID" value="QEW27169.1"/>
    <property type="molecule type" value="Genomic_DNA"/>
</dbReference>
<dbReference type="InterPro" id="IPR051686">
    <property type="entry name" value="Lipoprotein_DolP"/>
</dbReference>
<dbReference type="NCBIfam" id="NF033157">
    <property type="entry name" value="SWFGD_domain"/>
    <property type="match status" value="1"/>
</dbReference>
<accession>A0A5P3ACS8</accession>
<reference evidence="3 4" key="1">
    <citation type="submission" date="2018-08" db="EMBL/GenBank/DDBJ databases">
        <title>Genetic Globetrotter - A new plasmid hitch-hiking vast phylogenetic and geographic distances.</title>
        <authorList>
            <person name="Vollmers J."/>
            <person name="Petersen J."/>
        </authorList>
    </citation>
    <scope>NUCLEOTIDE SEQUENCE [LARGE SCALE GENOMIC DNA]</scope>
    <source>
        <strain evidence="3 4">DSM 26383</strain>
    </source>
</reference>
<dbReference type="PROSITE" id="PS50914">
    <property type="entry name" value="BON"/>
    <property type="match status" value="1"/>
</dbReference>
<dbReference type="Proteomes" id="UP000325785">
    <property type="component" value="Chromosome"/>
</dbReference>
<dbReference type="RefSeq" id="WP_057816078.1">
    <property type="nucleotide sequence ID" value="NZ_CP031598.1"/>
</dbReference>
<feature type="domain" description="BON" evidence="2">
    <location>
        <begin position="134"/>
        <end position="202"/>
    </location>
</feature>
<dbReference type="InterPro" id="IPR047800">
    <property type="entry name" value="SWFGD_dom"/>
</dbReference>
<dbReference type="SMART" id="SM00749">
    <property type="entry name" value="BON"/>
    <property type="match status" value="1"/>
</dbReference>
<organism evidence="3 4">
    <name type="scientific">Roseovarius indicus</name>
    <dbReference type="NCBI Taxonomy" id="540747"/>
    <lineage>
        <taxon>Bacteria</taxon>
        <taxon>Pseudomonadati</taxon>
        <taxon>Pseudomonadota</taxon>
        <taxon>Alphaproteobacteria</taxon>
        <taxon>Rhodobacterales</taxon>
        <taxon>Roseobacteraceae</taxon>
        <taxon>Roseovarius</taxon>
    </lineage>
</organism>
<feature type="compositionally biased region" description="Basic and acidic residues" evidence="1">
    <location>
        <begin position="1"/>
        <end position="19"/>
    </location>
</feature>
<dbReference type="OrthoDB" id="680465at2"/>
<gene>
    <name evidence="3" type="ORF">RIdsm_02979</name>
</gene>
<dbReference type="PANTHER" id="PTHR34606">
    <property type="entry name" value="BON DOMAIN-CONTAINING PROTEIN"/>
    <property type="match status" value="1"/>
</dbReference>
<dbReference type="InterPro" id="IPR007055">
    <property type="entry name" value="BON_dom"/>
</dbReference>
<dbReference type="PANTHER" id="PTHR34606:SF15">
    <property type="entry name" value="BON DOMAIN-CONTAINING PROTEIN"/>
    <property type="match status" value="1"/>
</dbReference>
<dbReference type="Gene3D" id="3.30.1340.30">
    <property type="match status" value="1"/>
</dbReference>
<feature type="region of interest" description="Disordered" evidence="1">
    <location>
        <begin position="1"/>
        <end position="36"/>
    </location>
</feature>
<dbReference type="InterPro" id="IPR014004">
    <property type="entry name" value="Transpt-assoc_nodulatn_dom_bac"/>
</dbReference>
<sequence length="205" mass="23124">MSRRSDDLTEQDARDELARQYRQRRPGPYGYDEQLDRPWDSAAYVAGRHPVAGYPYPWPVPVYPSPEPGLPTAYPGYPPRGSDYAYRRAPRGYEDRGFLARAEDEVASWFGDDAARQRREVDHRGRGPKSYVRSDVRIEEDVNDRLTDDREVDATEVSVGVKDREVTLDGTVDTRRAKRAAEDCADSVSGVVHVQNNLRVGPAAA</sequence>
<dbReference type="AlphaFoldDB" id="A0A5P3ACS8"/>
<evidence type="ECO:0000313" key="4">
    <source>
        <dbReference type="Proteomes" id="UP000325785"/>
    </source>
</evidence>
<evidence type="ECO:0000259" key="2">
    <source>
        <dbReference type="PROSITE" id="PS50914"/>
    </source>
</evidence>